<organism evidence="1 2">
    <name type="scientific">Aureobasidium pullulans</name>
    <name type="common">Black yeast</name>
    <name type="synonym">Pullularia pullulans</name>
    <dbReference type="NCBI Taxonomy" id="5580"/>
    <lineage>
        <taxon>Eukaryota</taxon>
        <taxon>Fungi</taxon>
        <taxon>Dikarya</taxon>
        <taxon>Ascomycota</taxon>
        <taxon>Pezizomycotina</taxon>
        <taxon>Dothideomycetes</taxon>
        <taxon>Dothideomycetidae</taxon>
        <taxon>Dothideales</taxon>
        <taxon>Saccotheciaceae</taxon>
        <taxon>Aureobasidium</taxon>
    </lineage>
</organism>
<proteinExistence type="predicted"/>
<evidence type="ECO:0000313" key="2">
    <source>
        <dbReference type="Proteomes" id="UP000308014"/>
    </source>
</evidence>
<comment type="caution">
    <text evidence="1">The sequence shown here is derived from an EMBL/GenBank/DDBJ whole genome shotgun (WGS) entry which is preliminary data.</text>
</comment>
<name>A0A4S8VQS9_AURPU</name>
<gene>
    <name evidence="1" type="ORF">D6D24_05532</name>
</gene>
<evidence type="ECO:0000313" key="1">
    <source>
        <dbReference type="EMBL" id="THW14362.1"/>
    </source>
</evidence>
<sequence>MDLFPAASSKSTVPPETLRSDLSSLLAIDQHRAQNEQMVGALEAGPYRMGPELLARSQFAQLTLDYYSTDDQPVKLSKPTASPVTKKISQKRRARDSFEGQLQECRERDTIYDKNRHFIDHAIPNARNRKQVHHLLYQDDCARNPYLQWSCQELMIALTQCRIPLPEQGKGSRFKCRAALEKAIRASQSAKSLLLDLPKETRTMVYELALWQDIDEPIDVVKDSRIWPTLSGVSRQVRQESTEVFLHTNRFRLHTVNDSRYHVSLSSLGLKSDKWDSHLDYGTNRFLQKIGTEGVTKFCRPSFAFGSKEVQINLACLDASQWVVKARPSYERFPWRTLGEDLKFWQSKKQKHVGISMLDVTHMCSE</sequence>
<dbReference type="AlphaFoldDB" id="A0A4S8VQS9"/>
<dbReference type="Proteomes" id="UP000308014">
    <property type="component" value="Unassembled WGS sequence"/>
</dbReference>
<reference evidence="1 2" key="1">
    <citation type="submission" date="2018-10" db="EMBL/GenBank/DDBJ databases">
        <title>Fifty Aureobasidium pullulans genomes reveal a recombining polyextremotolerant generalist.</title>
        <authorList>
            <person name="Gostincar C."/>
            <person name="Turk M."/>
            <person name="Zajc J."/>
            <person name="Gunde-Cimerman N."/>
        </authorList>
    </citation>
    <scope>NUCLEOTIDE SEQUENCE [LARGE SCALE GENOMIC DNA]</scope>
    <source>
        <strain evidence="1 2">EXF-11318</strain>
    </source>
</reference>
<dbReference type="EMBL" id="QZAJ01000199">
    <property type="protein sequence ID" value="THW14362.1"/>
    <property type="molecule type" value="Genomic_DNA"/>
</dbReference>
<protein>
    <submittedName>
        <fullName evidence="1">Uncharacterized protein</fullName>
    </submittedName>
</protein>
<accession>A0A4S8VQS9</accession>